<comment type="caution">
    <text evidence="2">The sequence shown here is derived from an EMBL/GenBank/DDBJ whole genome shotgun (WGS) entry which is preliminary data.</text>
</comment>
<evidence type="ECO:0000256" key="1">
    <source>
        <dbReference type="SAM" id="MobiDB-lite"/>
    </source>
</evidence>
<keyword evidence="3" id="KW-1185">Reference proteome</keyword>
<accession>A0A542Z861</accession>
<name>A0A542Z861_RARFA</name>
<evidence type="ECO:0000313" key="3">
    <source>
        <dbReference type="Proteomes" id="UP000315389"/>
    </source>
</evidence>
<dbReference type="EMBL" id="VFOS01000007">
    <property type="protein sequence ID" value="TQL56525.1"/>
    <property type="molecule type" value="Genomic_DNA"/>
</dbReference>
<proteinExistence type="predicted"/>
<feature type="region of interest" description="Disordered" evidence="1">
    <location>
        <begin position="32"/>
        <end position="71"/>
    </location>
</feature>
<gene>
    <name evidence="2" type="ORF">FB461_2411</name>
</gene>
<evidence type="ECO:0000313" key="2">
    <source>
        <dbReference type="EMBL" id="TQL56525.1"/>
    </source>
</evidence>
<dbReference type="Proteomes" id="UP000315389">
    <property type="component" value="Unassembled WGS sequence"/>
</dbReference>
<dbReference type="OrthoDB" id="4955428at2"/>
<dbReference type="RefSeq" id="WP_142122380.1">
    <property type="nucleotide sequence ID" value="NZ_BAAASV010000002.1"/>
</dbReference>
<sequence>MNPDCAQGKHAACTGDAWNEIADELTACDCDCHQDRPDLPQNRPENATGGAERASGGSDEQGGLKSDSAGSAVGRLDEIRAREQAATGGPWAFHADSGAPLDADAVDAADGTEVCSYLLPANAEFIAHAREDIPRLLAAVDAVLELHKATRYGDMVGDLKHALTHDVLVCPICEDGTGGYETYPCPTVRAITEAVGS</sequence>
<dbReference type="AlphaFoldDB" id="A0A542Z861"/>
<organism evidence="2 3">
    <name type="scientific">Rarobacter faecitabidus</name>
    <dbReference type="NCBI Taxonomy" id="13243"/>
    <lineage>
        <taxon>Bacteria</taxon>
        <taxon>Bacillati</taxon>
        <taxon>Actinomycetota</taxon>
        <taxon>Actinomycetes</taxon>
        <taxon>Micrococcales</taxon>
        <taxon>Rarobacteraceae</taxon>
        <taxon>Rarobacter</taxon>
    </lineage>
</organism>
<reference evidence="2 3" key="1">
    <citation type="submission" date="2019-06" db="EMBL/GenBank/DDBJ databases">
        <title>Sequencing the genomes of 1000 actinobacteria strains.</title>
        <authorList>
            <person name="Klenk H.-P."/>
        </authorList>
    </citation>
    <scope>NUCLEOTIDE SEQUENCE [LARGE SCALE GENOMIC DNA]</scope>
    <source>
        <strain evidence="2 3">DSM 4813</strain>
    </source>
</reference>
<protein>
    <submittedName>
        <fullName evidence="2">Uncharacterized protein</fullName>
    </submittedName>
</protein>